<evidence type="ECO:0000313" key="3">
    <source>
        <dbReference type="Proteomes" id="UP000030700"/>
    </source>
</evidence>
<gene>
    <name evidence="2" type="ORF">U14_00010</name>
</gene>
<comment type="similarity">
    <text evidence="1">Belongs to the phD/YefM antitoxin family.</text>
</comment>
<dbReference type="AlphaFoldDB" id="A0A0S6VUJ4"/>
<dbReference type="SUPFAM" id="SSF143120">
    <property type="entry name" value="YefM-like"/>
    <property type="match status" value="1"/>
</dbReference>
<evidence type="ECO:0008006" key="4">
    <source>
        <dbReference type="Google" id="ProtNLM"/>
    </source>
</evidence>
<organism evidence="2">
    <name type="scientific">Candidatus Moduliflexus flocculans</name>
    <dbReference type="NCBI Taxonomy" id="1499966"/>
    <lineage>
        <taxon>Bacteria</taxon>
        <taxon>Candidatus Moduliflexota</taxon>
        <taxon>Candidatus Moduliflexia</taxon>
        <taxon>Candidatus Moduliflexales</taxon>
        <taxon>Candidatus Moduliflexaceae</taxon>
    </lineage>
</organism>
<evidence type="ECO:0000256" key="1">
    <source>
        <dbReference type="ARBA" id="ARBA00009981"/>
    </source>
</evidence>
<dbReference type="STRING" id="1499966.U14_00010"/>
<dbReference type="InterPro" id="IPR036165">
    <property type="entry name" value="YefM-like_sf"/>
</dbReference>
<dbReference type="Proteomes" id="UP000030700">
    <property type="component" value="Unassembled WGS sequence"/>
</dbReference>
<reference evidence="2" key="1">
    <citation type="journal article" date="2015" name="PeerJ">
        <title>First genomic representation of candidate bacterial phylum KSB3 points to enhanced environmental sensing as a trigger of wastewater bulking.</title>
        <authorList>
            <person name="Sekiguchi Y."/>
            <person name="Ohashi A."/>
            <person name="Parks D.H."/>
            <person name="Yamauchi T."/>
            <person name="Tyson G.W."/>
            <person name="Hugenholtz P."/>
        </authorList>
    </citation>
    <scope>NUCLEOTIDE SEQUENCE [LARGE SCALE GENOMIC DNA]</scope>
</reference>
<keyword evidence="3" id="KW-1185">Reference proteome</keyword>
<evidence type="ECO:0000313" key="2">
    <source>
        <dbReference type="EMBL" id="GAK48803.1"/>
    </source>
</evidence>
<name>A0A0S6VUJ4_9BACT</name>
<accession>A0A0S6VUJ4</accession>
<protein>
    <recommendedName>
        <fullName evidence="4">Antitoxin</fullName>
    </recommendedName>
</protein>
<sequence>MTTIGLIEATSRLTQTCEHVYKTLEPVVITKKGLPFVRIDPIFSASMSSSSSDIWAQRQRFIERCGEFQIAFDAPSREPL</sequence>
<dbReference type="HOGENOM" id="CLU_2582544_0_0_0"/>
<proteinExistence type="inferred from homology"/>
<dbReference type="Gene3D" id="3.40.1620.10">
    <property type="entry name" value="YefM-like domain"/>
    <property type="match status" value="1"/>
</dbReference>
<dbReference type="EMBL" id="DF820455">
    <property type="protein sequence ID" value="GAK48803.1"/>
    <property type="molecule type" value="Genomic_DNA"/>
</dbReference>